<evidence type="ECO:0000313" key="2">
    <source>
        <dbReference type="EMBL" id="KGM51361.1"/>
    </source>
</evidence>
<dbReference type="eggNOG" id="ENOG5032UNU">
    <property type="taxonomic scope" value="Bacteria"/>
</dbReference>
<evidence type="ECO:0000256" key="1">
    <source>
        <dbReference type="SAM" id="Phobius"/>
    </source>
</evidence>
<keyword evidence="1" id="KW-0472">Membrane</keyword>
<comment type="caution">
    <text evidence="2">The sequence shown here is derived from an EMBL/GenBank/DDBJ whole genome shotgun (WGS) entry which is preliminary data.</text>
</comment>
<dbReference type="AlphaFoldDB" id="A0A0A0EK85"/>
<evidence type="ECO:0000313" key="3">
    <source>
        <dbReference type="Proteomes" id="UP000030017"/>
    </source>
</evidence>
<protein>
    <recommendedName>
        <fullName evidence="4">Riboflavin biosynthesis protein RibA</fullName>
    </recommendedName>
</protein>
<dbReference type="OrthoDB" id="8562850at2"/>
<name>A0A0A0EK85_9GAMM</name>
<keyword evidence="3" id="KW-1185">Reference proteome</keyword>
<dbReference type="Proteomes" id="UP000030017">
    <property type="component" value="Unassembled WGS sequence"/>
</dbReference>
<feature type="transmembrane region" description="Helical" evidence="1">
    <location>
        <begin position="104"/>
        <end position="127"/>
    </location>
</feature>
<sequence length="177" mass="19019">MKTDGPVFGERSFSKVAAVFDSRAVADEAAARVRGELGLTDAQVQVVAPGDPRPGRKIEPDSRGIWRTAVKAHITFGLLGAVAGVVVFLLLWGMDIRAVRESPWAAGGALVFFCTVFGLFTGGFVTLRPDQDVLINTVFDAIERGRFAVVAQPDNHQQRDRISALLEAASGKVVRTL</sequence>
<accession>A0A0A0EK85</accession>
<keyword evidence="1" id="KW-0812">Transmembrane</keyword>
<gene>
    <name evidence="2" type="ORF">N792_11530</name>
</gene>
<dbReference type="EMBL" id="AVPS01000007">
    <property type="protein sequence ID" value="KGM51361.1"/>
    <property type="molecule type" value="Genomic_DNA"/>
</dbReference>
<reference evidence="2 3" key="1">
    <citation type="submission" date="2013-08" db="EMBL/GenBank/DDBJ databases">
        <title>Genome sequencing of Lysobacter.</title>
        <authorList>
            <person name="Zhang S."/>
            <person name="Wang G."/>
        </authorList>
    </citation>
    <scope>NUCLEOTIDE SEQUENCE [LARGE SCALE GENOMIC DNA]</scope>
    <source>
        <strain evidence="2 3">Ko07</strain>
    </source>
</reference>
<dbReference type="RefSeq" id="WP_036194618.1">
    <property type="nucleotide sequence ID" value="NZ_AVPS01000007.1"/>
</dbReference>
<feature type="transmembrane region" description="Helical" evidence="1">
    <location>
        <begin position="72"/>
        <end position="92"/>
    </location>
</feature>
<evidence type="ECO:0008006" key="4">
    <source>
        <dbReference type="Google" id="ProtNLM"/>
    </source>
</evidence>
<keyword evidence="1" id="KW-1133">Transmembrane helix</keyword>
<organism evidence="2 3">
    <name type="scientific">Lysobacter concretionis Ko07 = DSM 16239</name>
    <dbReference type="NCBI Taxonomy" id="1122185"/>
    <lineage>
        <taxon>Bacteria</taxon>
        <taxon>Pseudomonadati</taxon>
        <taxon>Pseudomonadota</taxon>
        <taxon>Gammaproteobacteria</taxon>
        <taxon>Lysobacterales</taxon>
        <taxon>Lysobacteraceae</taxon>
        <taxon>Novilysobacter</taxon>
    </lineage>
</organism>
<proteinExistence type="predicted"/>